<feature type="compositionally biased region" description="Acidic residues" evidence="1">
    <location>
        <begin position="42"/>
        <end position="51"/>
    </location>
</feature>
<feature type="compositionally biased region" description="Basic and acidic residues" evidence="1">
    <location>
        <begin position="81"/>
        <end position="100"/>
    </location>
</feature>
<accession>A0AAN7VW34</accession>
<evidence type="ECO:0000313" key="3">
    <source>
        <dbReference type="Proteomes" id="UP001310594"/>
    </source>
</evidence>
<proteinExistence type="predicted"/>
<sequence>MATQISSAIAGADRDVKKPKAPVRRRPPPPAVKKVEIPIIDESSEASDEDYSSSAPPYTTETPVEPQLPTPPETQLPVTPEKVETKAPTDEDTVESKEVPTKAFESLRVDEKVDEQGTGSHSENRFYINNGLANFLDNQLFSGDPTGLETVPDLIRRLQNNICAEPVKIRVSRDLDIEPAIVEETALCVVSRIFARDFSKEWEFARFYEAEEEDRQYSFFDSPPNVVETFLYWLINRSIPAQADFNSKDLVTRPSYQLLLAKAYAFAEDKRIKEMMNDVMPAFRQTLVHTRLSQEMLQNVLKIATKESVLRLVVLEEALRLEDDEVKMIKNVNKRWMFGIDADIKYARERYLEWCQGEELEYLVELDPPPAPPRPTKKRERRLSTESVDPNLIPLLTHSARKAQGRPLRAGSPPSATPSPSLSPGRFESVEPIFDRDHPGARSTSPDYVDAERTRYFEPGTFGERPPRPKRTKIDAPADMIGATRQLLHPDRSRYLKTPGPRDVDVSEPEYTGDYLTVVAPAHCECPWNGKHFSYPKVDGEEIPRVCYKCYRYKKPIKGKKFAWRAYNRRWMWVPLNAQEGLGPADGDEVTGFR</sequence>
<comment type="caution">
    <text evidence="2">The sequence shown here is derived from an EMBL/GenBank/DDBJ whole genome shotgun (WGS) entry which is preliminary data.</text>
</comment>
<name>A0AAN7VW34_9PEZI</name>
<reference evidence="2" key="1">
    <citation type="submission" date="2023-08" db="EMBL/GenBank/DDBJ databases">
        <title>Black Yeasts Isolated from many extreme environments.</title>
        <authorList>
            <person name="Coleine C."/>
            <person name="Stajich J.E."/>
            <person name="Selbmann L."/>
        </authorList>
    </citation>
    <scope>NUCLEOTIDE SEQUENCE</scope>
    <source>
        <strain evidence="2">CCFEE 5810</strain>
    </source>
</reference>
<feature type="region of interest" description="Disordered" evidence="1">
    <location>
        <begin position="365"/>
        <end position="447"/>
    </location>
</feature>
<dbReference type="Proteomes" id="UP001310594">
    <property type="component" value="Unassembled WGS sequence"/>
</dbReference>
<dbReference type="AlphaFoldDB" id="A0AAN7VW34"/>
<protein>
    <submittedName>
        <fullName evidence="2">Uncharacterized protein</fullName>
    </submittedName>
</protein>
<feature type="compositionally biased region" description="Low complexity" evidence="1">
    <location>
        <begin position="412"/>
        <end position="424"/>
    </location>
</feature>
<feature type="compositionally biased region" description="Low complexity" evidence="1">
    <location>
        <begin position="52"/>
        <end position="65"/>
    </location>
</feature>
<dbReference type="EMBL" id="JAVRQU010000015">
    <property type="protein sequence ID" value="KAK5694573.1"/>
    <property type="molecule type" value="Genomic_DNA"/>
</dbReference>
<feature type="region of interest" description="Disordered" evidence="1">
    <location>
        <begin position="1"/>
        <end position="100"/>
    </location>
</feature>
<evidence type="ECO:0000256" key="1">
    <source>
        <dbReference type="SAM" id="MobiDB-lite"/>
    </source>
</evidence>
<organism evidence="2 3">
    <name type="scientific">Elasticomyces elasticus</name>
    <dbReference type="NCBI Taxonomy" id="574655"/>
    <lineage>
        <taxon>Eukaryota</taxon>
        <taxon>Fungi</taxon>
        <taxon>Dikarya</taxon>
        <taxon>Ascomycota</taxon>
        <taxon>Pezizomycotina</taxon>
        <taxon>Dothideomycetes</taxon>
        <taxon>Dothideomycetidae</taxon>
        <taxon>Mycosphaerellales</taxon>
        <taxon>Teratosphaeriaceae</taxon>
        <taxon>Elasticomyces</taxon>
    </lineage>
</organism>
<evidence type="ECO:0000313" key="2">
    <source>
        <dbReference type="EMBL" id="KAK5694573.1"/>
    </source>
</evidence>
<gene>
    <name evidence="2" type="ORF">LTR97_009163</name>
</gene>